<dbReference type="EC" id="4.2.-.-" evidence="4"/>
<organism evidence="6 7">
    <name type="scientific">Pendulispora brunnea</name>
    <dbReference type="NCBI Taxonomy" id="2905690"/>
    <lineage>
        <taxon>Bacteria</taxon>
        <taxon>Pseudomonadati</taxon>
        <taxon>Myxococcota</taxon>
        <taxon>Myxococcia</taxon>
        <taxon>Myxococcales</taxon>
        <taxon>Sorangiineae</taxon>
        <taxon>Pendulisporaceae</taxon>
        <taxon>Pendulispora</taxon>
    </lineage>
</organism>
<dbReference type="InterPro" id="IPR007214">
    <property type="entry name" value="YbaK/aa-tRNA-synth-assoc-dom"/>
</dbReference>
<keyword evidence="2 4" id="KW-0648">Protein biosynthesis</keyword>
<accession>A0ABZ2JZZ1</accession>
<dbReference type="Gene3D" id="3.90.960.10">
    <property type="entry name" value="YbaK/aminoacyl-tRNA synthetase-associated domain"/>
    <property type="match status" value="1"/>
</dbReference>
<keyword evidence="3 4" id="KW-0456">Lyase</keyword>
<reference evidence="6 7" key="1">
    <citation type="submission" date="2021-12" db="EMBL/GenBank/DDBJ databases">
        <title>Discovery of the Pendulisporaceae a myxobacterial family with distinct sporulation behavior and unique specialized metabolism.</title>
        <authorList>
            <person name="Garcia R."/>
            <person name="Popoff A."/>
            <person name="Bader C.D."/>
            <person name="Loehr J."/>
            <person name="Walesch S."/>
            <person name="Walt C."/>
            <person name="Boldt J."/>
            <person name="Bunk B."/>
            <person name="Haeckl F.J.F.P.J."/>
            <person name="Gunesch A.P."/>
            <person name="Birkelbach J."/>
            <person name="Nuebel U."/>
            <person name="Pietschmann T."/>
            <person name="Bach T."/>
            <person name="Mueller R."/>
        </authorList>
    </citation>
    <scope>NUCLEOTIDE SEQUENCE [LARGE SCALE GENOMIC DNA]</scope>
    <source>
        <strain evidence="6 7">MSr12523</strain>
    </source>
</reference>
<dbReference type="PANTHER" id="PTHR30411:SF0">
    <property type="entry name" value="CYS-TRNA(PRO)_CYS-TRNA(CYS) DEACYLASE YBAK"/>
    <property type="match status" value="1"/>
</dbReference>
<evidence type="ECO:0000259" key="5">
    <source>
        <dbReference type="Pfam" id="PF04073"/>
    </source>
</evidence>
<dbReference type="EMBL" id="CP089982">
    <property type="protein sequence ID" value="WXA92066.1"/>
    <property type="molecule type" value="Genomic_DNA"/>
</dbReference>
<protein>
    <recommendedName>
        <fullName evidence="4">Cys-tRNA(Pro)/Cys-tRNA(Cys) deacylase</fullName>
        <ecNumber evidence="4">4.2.-.-</ecNumber>
    </recommendedName>
</protein>
<evidence type="ECO:0000256" key="1">
    <source>
        <dbReference type="ARBA" id="ARBA00009798"/>
    </source>
</evidence>
<dbReference type="Pfam" id="PF04073">
    <property type="entry name" value="tRNA_edit"/>
    <property type="match status" value="1"/>
</dbReference>
<evidence type="ECO:0000313" key="7">
    <source>
        <dbReference type="Proteomes" id="UP001379533"/>
    </source>
</evidence>
<dbReference type="InterPro" id="IPR036754">
    <property type="entry name" value="YbaK/aa-tRNA-synt-asso_dom_sf"/>
</dbReference>
<comment type="similarity">
    <text evidence="1 4">Belongs to the prolyl-tRNA editing family. YbaK/EbsC subfamily.</text>
</comment>
<dbReference type="PANTHER" id="PTHR30411">
    <property type="entry name" value="CYTOPLASMIC PROTEIN"/>
    <property type="match status" value="1"/>
</dbReference>
<dbReference type="RefSeq" id="WP_394842686.1">
    <property type="nucleotide sequence ID" value="NZ_CP089982.1"/>
</dbReference>
<evidence type="ECO:0000256" key="4">
    <source>
        <dbReference type="PIRNR" id="PIRNR006181"/>
    </source>
</evidence>
<feature type="domain" description="YbaK/aminoacyl-tRNA synthetase-associated" evidence="5">
    <location>
        <begin position="29"/>
        <end position="144"/>
    </location>
</feature>
<name>A0ABZ2JZZ1_9BACT</name>
<dbReference type="PIRSF" id="PIRSF006181">
    <property type="entry name" value="EbsC_YbaK"/>
    <property type="match status" value="1"/>
</dbReference>
<sequence length="157" mass="17012">MKTNAARILDRLGIRYELKEYEVDESDLTAATVARKVGLPPEQVFKTLCARGDRHGVCFAVVPGDAELDLKALAALAQDRKTEMVALKEVQPLTGYIRGGVTALAAKKDYPVYVDETVMLFDVISISAGVRGTQIFLAPDDYVRATKAKLGAISKAP</sequence>
<keyword evidence="7" id="KW-1185">Reference proteome</keyword>
<evidence type="ECO:0000256" key="2">
    <source>
        <dbReference type="ARBA" id="ARBA00022917"/>
    </source>
</evidence>
<proteinExistence type="inferred from homology"/>
<gene>
    <name evidence="6" type="primary">ybaK</name>
    <name evidence="6" type="ORF">LZC95_37140</name>
</gene>
<dbReference type="CDD" id="cd00002">
    <property type="entry name" value="YbaK_deacylase"/>
    <property type="match status" value="1"/>
</dbReference>
<dbReference type="Proteomes" id="UP001379533">
    <property type="component" value="Chromosome"/>
</dbReference>
<evidence type="ECO:0000313" key="6">
    <source>
        <dbReference type="EMBL" id="WXA92066.1"/>
    </source>
</evidence>
<dbReference type="NCBIfam" id="TIGR00011">
    <property type="entry name" value="YbaK_EbsC"/>
    <property type="match status" value="1"/>
</dbReference>
<evidence type="ECO:0000256" key="3">
    <source>
        <dbReference type="ARBA" id="ARBA00023239"/>
    </source>
</evidence>
<dbReference type="InterPro" id="IPR004369">
    <property type="entry name" value="Prolyl-tRNA_editing_YbaK/EbsC"/>
</dbReference>
<dbReference type="SUPFAM" id="SSF55826">
    <property type="entry name" value="YbaK/ProRS associated domain"/>
    <property type="match status" value="1"/>
</dbReference>